<keyword evidence="2 4" id="KW-0378">Hydrolase</keyword>
<name>A0A1I0GK03_9BACT</name>
<dbReference type="Pfam" id="PF02275">
    <property type="entry name" value="CBAH"/>
    <property type="match status" value="1"/>
</dbReference>
<dbReference type="Gene3D" id="3.60.60.10">
    <property type="entry name" value="Penicillin V Acylase, Chain A"/>
    <property type="match status" value="1"/>
</dbReference>
<dbReference type="RefSeq" id="WP_093518589.1">
    <property type="nucleotide sequence ID" value="NZ_FOIJ01000004.1"/>
</dbReference>
<dbReference type="InterPro" id="IPR029132">
    <property type="entry name" value="CBAH/NAAA_C"/>
</dbReference>
<evidence type="ECO:0000313" key="4">
    <source>
        <dbReference type="EMBL" id="SET71279.1"/>
    </source>
</evidence>
<dbReference type="AlphaFoldDB" id="A0A1I0GK03"/>
<comment type="similarity">
    <text evidence="1">Belongs to the peptidase C59 family.</text>
</comment>
<evidence type="ECO:0000256" key="1">
    <source>
        <dbReference type="ARBA" id="ARBA00006625"/>
    </source>
</evidence>
<protein>
    <submittedName>
        <fullName evidence="4">Choloylglycine hydrolase</fullName>
    </submittedName>
</protein>
<dbReference type="InterPro" id="IPR052193">
    <property type="entry name" value="Peptidase_C59"/>
</dbReference>
<keyword evidence="5" id="KW-1185">Reference proteome</keyword>
<gene>
    <name evidence="4" type="ORF">SAMN05443639_10424</name>
</gene>
<organism evidence="4 5">
    <name type="scientific">Stigmatella erecta</name>
    <dbReference type="NCBI Taxonomy" id="83460"/>
    <lineage>
        <taxon>Bacteria</taxon>
        <taxon>Pseudomonadati</taxon>
        <taxon>Myxococcota</taxon>
        <taxon>Myxococcia</taxon>
        <taxon>Myxococcales</taxon>
        <taxon>Cystobacterineae</taxon>
        <taxon>Archangiaceae</taxon>
        <taxon>Stigmatella</taxon>
    </lineage>
</organism>
<dbReference type="SUPFAM" id="SSF56235">
    <property type="entry name" value="N-terminal nucleophile aminohydrolases (Ntn hydrolases)"/>
    <property type="match status" value="1"/>
</dbReference>
<dbReference type="PANTHER" id="PTHR35527">
    <property type="entry name" value="CHOLOYLGLYCINE HYDROLASE"/>
    <property type="match status" value="1"/>
</dbReference>
<dbReference type="GO" id="GO:0016787">
    <property type="term" value="F:hydrolase activity"/>
    <property type="evidence" value="ECO:0007669"/>
    <property type="project" value="UniProtKB-KW"/>
</dbReference>
<evidence type="ECO:0000256" key="2">
    <source>
        <dbReference type="ARBA" id="ARBA00022801"/>
    </source>
</evidence>
<proteinExistence type="inferred from homology"/>
<evidence type="ECO:0000259" key="3">
    <source>
        <dbReference type="Pfam" id="PF02275"/>
    </source>
</evidence>
<reference evidence="5" key="1">
    <citation type="submission" date="2016-10" db="EMBL/GenBank/DDBJ databases">
        <authorList>
            <person name="Varghese N."/>
            <person name="Submissions S."/>
        </authorList>
    </citation>
    <scope>NUCLEOTIDE SEQUENCE [LARGE SCALE GENOMIC DNA]</scope>
    <source>
        <strain evidence="5">DSM 16858</strain>
    </source>
</reference>
<dbReference type="InterPro" id="IPR029055">
    <property type="entry name" value="Ntn_hydrolases_N"/>
</dbReference>
<dbReference type="EMBL" id="FOIJ01000004">
    <property type="protein sequence ID" value="SET71279.1"/>
    <property type="molecule type" value="Genomic_DNA"/>
</dbReference>
<dbReference type="Proteomes" id="UP000199181">
    <property type="component" value="Unassembled WGS sequence"/>
</dbReference>
<feature type="domain" description="Choloylglycine hydrolase/NAAA C-terminal" evidence="3">
    <location>
        <begin position="2"/>
        <end position="313"/>
    </location>
</feature>
<sequence>MCTDFLIQSGDGAWVNGRSMEFGADLRTKIYVQAPKQPAVLRGLEGEAFETTPDHGYVGTSSFDLPVVTDGLNTAGLSTGALWLPGTEYQPISLSHRNVFCAFFVNWMLSHCATTDDVRHALESGSVHVVGGQWVAKAGPLHFPVHDAKGNSIVIEFLEGKPVISNNPVGVLTNRPVFPWQLENLRNYVNLTPWDKESVTLGSQSFAPTGHGTGLDGLPGHATPPARFVRAAYLKQFALQPKTAAETAALAFHLLNSVDIPLGTVRAKTQPTLTNPEGVEYDYTQWAVVKDLTNRLLNIRVYGSPLAWSIDLKTLDFTALSGKQLPIPTGQVALPLPVL</sequence>
<dbReference type="PANTHER" id="PTHR35527:SF2">
    <property type="entry name" value="HYDROLASE"/>
    <property type="match status" value="1"/>
</dbReference>
<accession>A0A1I0GK03</accession>
<evidence type="ECO:0000313" key="5">
    <source>
        <dbReference type="Proteomes" id="UP000199181"/>
    </source>
</evidence>